<feature type="compositionally biased region" description="Acidic residues" evidence="1">
    <location>
        <begin position="86"/>
        <end position="106"/>
    </location>
</feature>
<evidence type="ECO:0000313" key="2">
    <source>
        <dbReference type="EMBL" id="MED6114368.1"/>
    </source>
</evidence>
<proteinExistence type="predicted"/>
<comment type="caution">
    <text evidence="2">The sequence shown here is derived from an EMBL/GenBank/DDBJ whole genome shotgun (WGS) entry which is preliminary data.</text>
</comment>
<evidence type="ECO:0000313" key="3">
    <source>
        <dbReference type="Proteomes" id="UP001341840"/>
    </source>
</evidence>
<sequence length="135" mass="14666">MGDFCVKVHHGGRFRLVAGAVTGYVDGVPLDDFDYDIGYIDVGAGSNAAGDGFVNVEVGLGYAGEAQEDGWLVMCLTKKGKKVVNEDEAADNEEDSDYEPESDYSADSDLNFNDSEDDYCRDDPLFDVDITLNEL</sequence>
<feature type="region of interest" description="Disordered" evidence="1">
    <location>
        <begin position="86"/>
        <end position="118"/>
    </location>
</feature>
<keyword evidence="3" id="KW-1185">Reference proteome</keyword>
<gene>
    <name evidence="2" type="ORF">PIB30_079625</name>
</gene>
<dbReference type="Proteomes" id="UP001341840">
    <property type="component" value="Unassembled WGS sequence"/>
</dbReference>
<name>A0ABU6QRC1_9FABA</name>
<reference evidence="2 3" key="1">
    <citation type="journal article" date="2023" name="Plants (Basel)">
        <title>Bridging the Gap: Combining Genomics and Transcriptomics Approaches to Understand Stylosanthes scabra, an Orphan Legume from the Brazilian Caatinga.</title>
        <authorList>
            <person name="Ferreira-Neto J.R.C."/>
            <person name="da Silva M.D."/>
            <person name="Binneck E."/>
            <person name="de Melo N.F."/>
            <person name="da Silva R.H."/>
            <person name="de Melo A.L.T.M."/>
            <person name="Pandolfi V."/>
            <person name="Bustamante F.O."/>
            <person name="Brasileiro-Vidal A.C."/>
            <person name="Benko-Iseppon A.M."/>
        </authorList>
    </citation>
    <scope>NUCLEOTIDE SEQUENCE [LARGE SCALE GENOMIC DNA]</scope>
    <source>
        <tissue evidence="2">Leaves</tissue>
    </source>
</reference>
<dbReference type="EMBL" id="JASCZI010001135">
    <property type="protein sequence ID" value="MED6114368.1"/>
    <property type="molecule type" value="Genomic_DNA"/>
</dbReference>
<organism evidence="2 3">
    <name type="scientific">Stylosanthes scabra</name>
    <dbReference type="NCBI Taxonomy" id="79078"/>
    <lineage>
        <taxon>Eukaryota</taxon>
        <taxon>Viridiplantae</taxon>
        <taxon>Streptophyta</taxon>
        <taxon>Embryophyta</taxon>
        <taxon>Tracheophyta</taxon>
        <taxon>Spermatophyta</taxon>
        <taxon>Magnoliopsida</taxon>
        <taxon>eudicotyledons</taxon>
        <taxon>Gunneridae</taxon>
        <taxon>Pentapetalae</taxon>
        <taxon>rosids</taxon>
        <taxon>fabids</taxon>
        <taxon>Fabales</taxon>
        <taxon>Fabaceae</taxon>
        <taxon>Papilionoideae</taxon>
        <taxon>50 kb inversion clade</taxon>
        <taxon>dalbergioids sensu lato</taxon>
        <taxon>Dalbergieae</taxon>
        <taxon>Pterocarpus clade</taxon>
        <taxon>Stylosanthes</taxon>
    </lineage>
</organism>
<protein>
    <submittedName>
        <fullName evidence="2">Uncharacterized protein</fullName>
    </submittedName>
</protein>
<evidence type="ECO:0000256" key="1">
    <source>
        <dbReference type="SAM" id="MobiDB-lite"/>
    </source>
</evidence>
<accession>A0ABU6QRC1</accession>